<accession>A0A1J6HZJ1</accession>
<dbReference type="SUPFAM" id="SSF54236">
    <property type="entry name" value="Ubiquitin-like"/>
    <property type="match status" value="1"/>
</dbReference>
<feature type="region of interest" description="Disordered" evidence="1">
    <location>
        <begin position="646"/>
        <end position="699"/>
    </location>
</feature>
<name>A0A1J6HZJ1_NICAT</name>
<dbReference type="PRINTS" id="PR00348">
    <property type="entry name" value="UBIQUITIN"/>
</dbReference>
<dbReference type="CDD" id="cd17039">
    <property type="entry name" value="Ubl_ubiquitin_like"/>
    <property type="match status" value="1"/>
</dbReference>
<dbReference type="GO" id="GO:0051787">
    <property type="term" value="F:misfolded protein binding"/>
    <property type="evidence" value="ECO:0007669"/>
    <property type="project" value="TreeGrafter"/>
</dbReference>
<dbReference type="PROSITE" id="PS50053">
    <property type="entry name" value="UBIQUITIN_2"/>
    <property type="match status" value="1"/>
</dbReference>
<dbReference type="GO" id="GO:0071818">
    <property type="term" value="C:BAT3 complex"/>
    <property type="evidence" value="ECO:0007669"/>
    <property type="project" value="TreeGrafter"/>
</dbReference>
<dbReference type="FunFam" id="3.10.20.90:FF:000154">
    <property type="entry name" value="Large proline-rich protein BAG6"/>
    <property type="match status" value="1"/>
</dbReference>
<dbReference type="InterPro" id="IPR029071">
    <property type="entry name" value="Ubiquitin-like_domsf"/>
</dbReference>
<feature type="region of interest" description="Disordered" evidence="1">
    <location>
        <begin position="97"/>
        <end position="121"/>
    </location>
</feature>
<gene>
    <name evidence="3" type="ORF">A4A49_09646</name>
</gene>
<proteinExistence type="predicted"/>
<dbReference type="GO" id="GO:0036503">
    <property type="term" value="P:ERAD pathway"/>
    <property type="evidence" value="ECO:0007669"/>
    <property type="project" value="TreeGrafter"/>
</dbReference>
<protein>
    <recommendedName>
        <fullName evidence="2">Ubiquitin-like domain-containing protein</fullName>
    </recommendedName>
</protein>
<dbReference type="Gene3D" id="3.10.20.90">
    <property type="entry name" value="Phosphatidylinositol 3-kinase Catalytic Subunit, Chain A, domain 1"/>
    <property type="match status" value="1"/>
</dbReference>
<sequence length="699" mass="73419">MGNNGAEDVKICGFDDAKCPETTVEIKIKTLDSQTYTLRVDKCVPVPALKEQIATVTGVLSEQQRLICRGKVLKDDQLLSAYHVEDGHTLHLVVRQPSSESTPDLQGTASASSSGHIQGNRVGPGVVVGTYNLSEHGDGTFPDLNRIISAVLGSFGVASVGNEGIDLNGLGAASMGSMRNSDQLPTEHASTTNQSGSGIGASARATGFPVEALQPPVIPDSLTTLTQYLTNLTEEFRANARRQNEIALTAGICGADRPDSNAPSHTTRQRGLPTPASLGEVMLSMQRLLTEQAAECLLQFSRLLENQANITEPTQRMRIQSHALRTGDLFQKLGALLLELGRTTMTLRMGQTAEDAVVNAGPAVFVSTAGPNPIMVQPLPFQPGANFGAIPVGTVQNDSGLSGTSIGSGFAPRNIDIRIRTGSFTPSTLNRREPAGSQRPVQATPAASNGGNPDQETNGGARSSSAMESGVRVVPIRTVVTTVPASVGHSASDLSRGSMGLFYPVLARVQHISSRNSNNSAPAQASAVNNSHGVEAEQPPNPDSAGERQTSGFAGAEGNFGSFSELSSSGEFSTQFQSRIDQIYRSFFTGENPNPENVSGGNNSATGGSVAAEDIGNSQATPMAAGEEGVILSNILRHIMPIISESAGTDNSSSDRPNLDEDRSDHGSMQGQENTEQASSSDRCHNLSLPPSSKRQKRE</sequence>
<dbReference type="SMR" id="A0A1J6HZJ1"/>
<feature type="compositionally biased region" description="Polar residues" evidence="1">
    <location>
        <begin position="439"/>
        <end position="467"/>
    </location>
</feature>
<dbReference type="InterPro" id="IPR019956">
    <property type="entry name" value="Ubiquitin_dom"/>
</dbReference>
<dbReference type="PANTHER" id="PTHR15204:SF0">
    <property type="entry name" value="LARGE PROLINE-RICH PROTEIN BAG6"/>
    <property type="match status" value="1"/>
</dbReference>
<dbReference type="OrthoDB" id="267397at2759"/>
<dbReference type="SMART" id="SM00213">
    <property type="entry name" value="UBQ"/>
    <property type="match status" value="1"/>
</dbReference>
<feature type="compositionally biased region" description="Low complexity" evidence="1">
    <location>
        <begin position="557"/>
        <end position="568"/>
    </location>
</feature>
<feature type="compositionally biased region" description="Polar residues" evidence="1">
    <location>
        <begin position="667"/>
        <end position="681"/>
    </location>
</feature>
<dbReference type="InterPro" id="IPR000626">
    <property type="entry name" value="Ubiquitin-like_dom"/>
</dbReference>
<feature type="region of interest" description="Disordered" evidence="1">
    <location>
        <begin position="178"/>
        <end position="198"/>
    </location>
</feature>
<dbReference type="PANTHER" id="PTHR15204">
    <property type="entry name" value="LARGE PROLINE-RICH PROTEIN BAG6"/>
    <property type="match status" value="1"/>
</dbReference>
<dbReference type="Pfam" id="PF00240">
    <property type="entry name" value="ubiquitin"/>
    <property type="match status" value="1"/>
</dbReference>
<evidence type="ECO:0000256" key="1">
    <source>
        <dbReference type="SAM" id="MobiDB-lite"/>
    </source>
</evidence>
<feature type="compositionally biased region" description="Polar residues" evidence="1">
    <location>
        <begin position="178"/>
        <end position="196"/>
    </location>
</feature>
<feature type="compositionally biased region" description="Low complexity" evidence="1">
    <location>
        <begin position="515"/>
        <end position="531"/>
    </location>
</feature>
<dbReference type="Gramene" id="OIS98244">
    <property type="protein sequence ID" value="OIS98244"/>
    <property type="gene ID" value="A4A49_09646"/>
</dbReference>
<feature type="region of interest" description="Disordered" evidence="1">
    <location>
        <begin position="515"/>
        <end position="568"/>
    </location>
</feature>
<feature type="compositionally biased region" description="Polar residues" evidence="1">
    <location>
        <begin position="646"/>
        <end position="656"/>
    </location>
</feature>
<feature type="compositionally biased region" description="Basic and acidic residues" evidence="1">
    <location>
        <begin position="657"/>
        <end position="666"/>
    </location>
</feature>
<dbReference type="STRING" id="49451.A0A1J6HZJ1"/>
<reference evidence="3" key="1">
    <citation type="submission" date="2016-11" db="EMBL/GenBank/DDBJ databases">
        <title>The genome of Nicotiana attenuata.</title>
        <authorList>
            <person name="Xu S."/>
            <person name="Brockmoeller T."/>
            <person name="Gaquerel E."/>
            <person name="Navarro A."/>
            <person name="Kuhl H."/>
            <person name="Gase K."/>
            <person name="Ling Z."/>
            <person name="Zhou W."/>
            <person name="Kreitzer C."/>
            <person name="Stanke M."/>
            <person name="Tang H."/>
            <person name="Lyons E."/>
            <person name="Pandey P."/>
            <person name="Pandey S.P."/>
            <person name="Timmermann B."/>
            <person name="Baldwin I.T."/>
        </authorList>
    </citation>
    <scope>NUCLEOTIDE SEQUENCE [LARGE SCALE GENOMIC DNA]</scope>
    <source>
        <strain evidence="3">UT</strain>
    </source>
</reference>
<dbReference type="KEGG" id="nau:109233495"/>
<dbReference type="AlphaFoldDB" id="A0A1J6HZJ1"/>
<organism evidence="3 4">
    <name type="scientific">Nicotiana attenuata</name>
    <name type="common">Coyote tobacco</name>
    <dbReference type="NCBI Taxonomy" id="49451"/>
    <lineage>
        <taxon>Eukaryota</taxon>
        <taxon>Viridiplantae</taxon>
        <taxon>Streptophyta</taxon>
        <taxon>Embryophyta</taxon>
        <taxon>Tracheophyta</taxon>
        <taxon>Spermatophyta</taxon>
        <taxon>Magnoliopsida</taxon>
        <taxon>eudicotyledons</taxon>
        <taxon>Gunneridae</taxon>
        <taxon>Pentapetalae</taxon>
        <taxon>asterids</taxon>
        <taxon>lamiids</taxon>
        <taxon>Solanales</taxon>
        <taxon>Solanaceae</taxon>
        <taxon>Nicotianoideae</taxon>
        <taxon>Nicotianeae</taxon>
        <taxon>Nicotiana</taxon>
    </lineage>
</organism>
<evidence type="ECO:0000259" key="2">
    <source>
        <dbReference type="PROSITE" id="PS50053"/>
    </source>
</evidence>
<feature type="region of interest" description="Disordered" evidence="1">
    <location>
        <begin position="588"/>
        <end position="612"/>
    </location>
</feature>
<feature type="compositionally biased region" description="Polar residues" evidence="1">
    <location>
        <begin position="589"/>
        <end position="607"/>
    </location>
</feature>
<feature type="region of interest" description="Disordered" evidence="1">
    <location>
        <begin position="422"/>
        <end position="470"/>
    </location>
</feature>
<feature type="domain" description="Ubiquitin-like" evidence="2">
    <location>
        <begin position="24"/>
        <end position="99"/>
    </location>
</feature>
<dbReference type="Proteomes" id="UP000187609">
    <property type="component" value="Unassembled WGS sequence"/>
</dbReference>
<comment type="caution">
    <text evidence="3">The sequence shown here is derived from an EMBL/GenBank/DDBJ whole genome shotgun (WGS) entry which is preliminary data.</text>
</comment>
<dbReference type="OMA" id="RIVPIRT"/>
<feature type="compositionally biased region" description="Polar residues" evidence="1">
    <location>
        <begin position="97"/>
        <end position="117"/>
    </location>
</feature>
<dbReference type="GO" id="GO:0031593">
    <property type="term" value="F:polyubiquitin modification-dependent protein binding"/>
    <property type="evidence" value="ECO:0007669"/>
    <property type="project" value="TreeGrafter"/>
</dbReference>
<keyword evidence="4" id="KW-1185">Reference proteome</keyword>
<evidence type="ECO:0000313" key="4">
    <source>
        <dbReference type="Proteomes" id="UP000187609"/>
    </source>
</evidence>
<dbReference type="EMBL" id="MJEQ01037192">
    <property type="protein sequence ID" value="OIS98244.1"/>
    <property type="molecule type" value="Genomic_DNA"/>
</dbReference>
<evidence type="ECO:0000313" key="3">
    <source>
        <dbReference type="EMBL" id="OIS98244.1"/>
    </source>
</evidence>